<reference evidence="4 5" key="1">
    <citation type="journal article" date="2012" name="Genome Biol.">
        <title>Genome and low-iron response of an oceanic diatom adapted to chronic iron limitation.</title>
        <authorList>
            <person name="Lommer M."/>
            <person name="Specht M."/>
            <person name="Roy A.S."/>
            <person name="Kraemer L."/>
            <person name="Andreson R."/>
            <person name="Gutowska M.A."/>
            <person name="Wolf J."/>
            <person name="Bergner S.V."/>
            <person name="Schilhabel M.B."/>
            <person name="Klostermeier U.C."/>
            <person name="Beiko R.G."/>
            <person name="Rosenstiel P."/>
            <person name="Hippler M."/>
            <person name="Laroche J."/>
        </authorList>
    </citation>
    <scope>NUCLEOTIDE SEQUENCE [LARGE SCALE GENOMIC DNA]</scope>
    <source>
        <strain evidence="4 5">CCMP1005</strain>
    </source>
</reference>
<dbReference type="GO" id="GO:0008270">
    <property type="term" value="F:zinc ion binding"/>
    <property type="evidence" value="ECO:0007669"/>
    <property type="project" value="UniProtKB-KW"/>
</dbReference>
<dbReference type="EMBL" id="AGNL01045217">
    <property type="protein sequence ID" value="EJK48992.1"/>
    <property type="molecule type" value="Genomic_DNA"/>
</dbReference>
<dbReference type="OrthoDB" id="272077at2759"/>
<comment type="similarity">
    <text evidence="1">Belongs to the sel-1 family.</text>
</comment>
<name>K0RQK2_THAOC</name>
<evidence type="ECO:0000313" key="5">
    <source>
        <dbReference type="Proteomes" id="UP000266841"/>
    </source>
</evidence>
<evidence type="ECO:0000256" key="2">
    <source>
        <dbReference type="PROSITE-ProRule" id="PRU00175"/>
    </source>
</evidence>
<keyword evidence="2" id="KW-0479">Metal-binding</keyword>
<dbReference type="InterPro" id="IPR050767">
    <property type="entry name" value="Sel1_AlgK"/>
</dbReference>
<keyword evidence="2" id="KW-0863">Zinc-finger</keyword>
<keyword evidence="2" id="KW-0862">Zinc</keyword>
<proteinExistence type="inferred from homology"/>
<dbReference type="SUPFAM" id="SSF57850">
    <property type="entry name" value="RING/U-box"/>
    <property type="match status" value="1"/>
</dbReference>
<protein>
    <recommendedName>
        <fullName evidence="3">RING-type domain-containing protein</fullName>
    </recommendedName>
</protein>
<dbReference type="GO" id="GO:0005737">
    <property type="term" value="C:cytoplasm"/>
    <property type="evidence" value="ECO:0007669"/>
    <property type="project" value="UniProtKB-ARBA"/>
</dbReference>
<dbReference type="SMART" id="SM00671">
    <property type="entry name" value="SEL1"/>
    <property type="match status" value="3"/>
</dbReference>
<evidence type="ECO:0000256" key="1">
    <source>
        <dbReference type="ARBA" id="ARBA00038101"/>
    </source>
</evidence>
<organism evidence="4 5">
    <name type="scientific">Thalassiosira oceanica</name>
    <name type="common">Marine diatom</name>
    <dbReference type="NCBI Taxonomy" id="159749"/>
    <lineage>
        <taxon>Eukaryota</taxon>
        <taxon>Sar</taxon>
        <taxon>Stramenopiles</taxon>
        <taxon>Ochrophyta</taxon>
        <taxon>Bacillariophyta</taxon>
        <taxon>Coscinodiscophyceae</taxon>
        <taxon>Thalassiosirophycidae</taxon>
        <taxon>Thalassiosirales</taxon>
        <taxon>Thalassiosiraceae</taxon>
        <taxon>Thalassiosira</taxon>
    </lineage>
</organism>
<sequence>MKICGACEKELPKESFSGKQWKVRRSMRRCKDCVAAGNELVLFTEGRERSVDDECPICSRLLPLKRGESTLYSCCMKTVCNGCSLEAYKRGMDDHCPFCRTHQLERGDDEARLEMIQNRVKANDPVAMHDLGLKYRDGSLGLGKDLPRAVELFERAAEYGSNAAAYELGCTFNERTGNEGIGKDMSRAVKHFELAAKQGHHGARHNLGVYELESGNLGLALKHWMISAKLGDEKSLANMKSMYMAGLASKADYAEALRGYHEAIIEMSSPERDEAKVRRMHLKSLGLWS</sequence>
<dbReference type="InterPro" id="IPR001841">
    <property type="entry name" value="Znf_RING"/>
</dbReference>
<dbReference type="InterPro" id="IPR011990">
    <property type="entry name" value="TPR-like_helical_dom_sf"/>
</dbReference>
<dbReference type="Gene3D" id="1.25.40.10">
    <property type="entry name" value="Tetratricopeptide repeat domain"/>
    <property type="match status" value="1"/>
</dbReference>
<dbReference type="AlphaFoldDB" id="K0RQK2"/>
<evidence type="ECO:0000313" key="4">
    <source>
        <dbReference type="EMBL" id="EJK48992.1"/>
    </source>
</evidence>
<dbReference type="eggNOG" id="ENOG502QV88">
    <property type="taxonomic scope" value="Eukaryota"/>
</dbReference>
<accession>K0RQK2</accession>
<dbReference type="InterPro" id="IPR006597">
    <property type="entry name" value="Sel1-like"/>
</dbReference>
<gene>
    <name evidence="4" type="ORF">THAOC_32171</name>
</gene>
<comment type="caution">
    <text evidence="4">The sequence shown here is derived from an EMBL/GenBank/DDBJ whole genome shotgun (WGS) entry which is preliminary data.</text>
</comment>
<dbReference type="Gene3D" id="3.30.40.10">
    <property type="entry name" value="Zinc/RING finger domain, C3HC4 (zinc finger)"/>
    <property type="match status" value="1"/>
</dbReference>
<keyword evidence="5" id="KW-1185">Reference proteome</keyword>
<dbReference type="PANTHER" id="PTHR11102:SF160">
    <property type="entry name" value="ERAD-ASSOCIATED E3 UBIQUITIN-PROTEIN LIGASE COMPONENT HRD3"/>
    <property type="match status" value="1"/>
</dbReference>
<evidence type="ECO:0000259" key="3">
    <source>
        <dbReference type="PROSITE" id="PS50089"/>
    </source>
</evidence>
<dbReference type="InterPro" id="IPR013083">
    <property type="entry name" value="Znf_RING/FYVE/PHD"/>
</dbReference>
<dbReference type="PROSITE" id="PS50089">
    <property type="entry name" value="ZF_RING_2"/>
    <property type="match status" value="1"/>
</dbReference>
<feature type="domain" description="RING-type" evidence="3">
    <location>
        <begin position="55"/>
        <end position="100"/>
    </location>
</feature>
<dbReference type="PANTHER" id="PTHR11102">
    <property type="entry name" value="SEL-1-LIKE PROTEIN"/>
    <property type="match status" value="1"/>
</dbReference>
<dbReference type="SUPFAM" id="SSF81901">
    <property type="entry name" value="HCP-like"/>
    <property type="match status" value="1"/>
</dbReference>
<dbReference type="Pfam" id="PF08238">
    <property type="entry name" value="Sel1"/>
    <property type="match status" value="2"/>
</dbReference>
<dbReference type="Proteomes" id="UP000266841">
    <property type="component" value="Unassembled WGS sequence"/>
</dbReference>